<dbReference type="SUPFAM" id="SSF54427">
    <property type="entry name" value="NTF2-like"/>
    <property type="match status" value="1"/>
</dbReference>
<dbReference type="RefSeq" id="WP_090843341.1">
    <property type="nucleotide sequence ID" value="NZ_FNIL01000008.1"/>
</dbReference>
<sequence length="122" mass="13621">MTTKTEEMVRAFNEAFAANDISFMADNLTENVSWCKVGERTIAGKQEVLNLLNEEGGEGIFSLTIEHVVTHGNISMCNGRREVTNASGNKQIFEFCEVYKLNHDGRIKELISYAINTTSAQK</sequence>
<reference evidence="3" key="1">
    <citation type="submission" date="2016-10" db="EMBL/GenBank/DDBJ databases">
        <authorList>
            <person name="Varghese N."/>
            <person name="Submissions S."/>
        </authorList>
    </citation>
    <scope>NUCLEOTIDE SEQUENCE [LARGE SCALE GENOMIC DNA]</scope>
    <source>
        <strain evidence="3">CGMCC 1.10369</strain>
    </source>
</reference>
<evidence type="ECO:0000259" key="1">
    <source>
        <dbReference type="Pfam" id="PF12680"/>
    </source>
</evidence>
<dbReference type="InterPro" id="IPR032710">
    <property type="entry name" value="NTF2-like_dom_sf"/>
</dbReference>
<organism evidence="2 3">
    <name type="scientific">Alkalicoccus daliensis</name>
    <dbReference type="NCBI Taxonomy" id="745820"/>
    <lineage>
        <taxon>Bacteria</taxon>
        <taxon>Bacillati</taxon>
        <taxon>Bacillota</taxon>
        <taxon>Bacilli</taxon>
        <taxon>Bacillales</taxon>
        <taxon>Bacillaceae</taxon>
        <taxon>Alkalicoccus</taxon>
    </lineage>
</organism>
<dbReference type="InterPro" id="IPR037401">
    <property type="entry name" value="SnoaL-like"/>
</dbReference>
<dbReference type="Pfam" id="PF12680">
    <property type="entry name" value="SnoaL_2"/>
    <property type="match status" value="1"/>
</dbReference>
<proteinExistence type="predicted"/>
<name>A0A1H0HII9_9BACI</name>
<evidence type="ECO:0000313" key="3">
    <source>
        <dbReference type="Proteomes" id="UP000198778"/>
    </source>
</evidence>
<evidence type="ECO:0000313" key="2">
    <source>
        <dbReference type="EMBL" id="SDO19015.1"/>
    </source>
</evidence>
<dbReference type="EMBL" id="FNIL01000008">
    <property type="protein sequence ID" value="SDO19015.1"/>
    <property type="molecule type" value="Genomic_DNA"/>
</dbReference>
<dbReference type="AlphaFoldDB" id="A0A1H0HII9"/>
<dbReference type="Proteomes" id="UP000198778">
    <property type="component" value="Unassembled WGS sequence"/>
</dbReference>
<dbReference type="Gene3D" id="3.10.450.50">
    <property type="match status" value="1"/>
</dbReference>
<protein>
    <submittedName>
        <fullName evidence="2">SnoaL-like domain-containing protein</fullName>
    </submittedName>
</protein>
<dbReference type="OrthoDB" id="6692273at2"/>
<accession>A0A1H0HII9</accession>
<keyword evidence="3" id="KW-1185">Reference proteome</keyword>
<gene>
    <name evidence="2" type="ORF">SAMN04488053_108119</name>
</gene>
<feature type="domain" description="SnoaL-like" evidence="1">
    <location>
        <begin position="9"/>
        <end position="109"/>
    </location>
</feature>
<dbReference type="STRING" id="745820.SAMN04488053_108119"/>